<gene>
    <name evidence="1" type="ORF">EW146_g8545</name>
</gene>
<dbReference type="EMBL" id="SGPL01000603">
    <property type="protein sequence ID" value="THH09890.1"/>
    <property type="molecule type" value="Genomic_DNA"/>
</dbReference>
<evidence type="ECO:0008006" key="3">
    <source>
        <dbReference type="Google" id="ProtNLM"/>
    </source>
</evidence>
<dbReference type="Proteomes" id="UP000310158">
    <property type="component" value="Unassembled WGS sequence"/>
</dbReference>
<dbReference type="AlphaFoldDB" id="A0A4S4LJ21"/>
<comment type="caution">
    <text evidence="1">The sequence shown here is derived from an EMBL/GenBank/DDBJ whole genome shotgun (WGS) entry which is preliminary data.</text>
</comment>
<name>A0A4S4LJ21_9AGAM</name>
<accession>A0A4S4LJ21</accession>
<keyword evidence="2" id="KW-1185">Reference proteome</keyword>
<protein>
    <recommendedName>
        <fullName evidence="3">ABM domain-containing protein</fullName>
    </recommendedName>
</protein>
<reference evidence="1 2" key="1">
    <citation type="submission" date="2019-02" db="EMBL/GenBank/DDBJ databases">
        <title>Genome sequencing of the rare red list fungi Bondarzewia mesenterica.</title>
        <authorList>
            <person name="Buettner E."/>
            <person name="Kellner H."/>
        </authorList>
    </citation>
    <scope>NUCLEOTIDE SEQUENCE [LARGE SCALE GENOMIC DNA]</scope>
    <source>
        <strain evidence="1 2">DSM 108281</strain>
    </source>
</reference>
<organism evidence="1 2">
    <name type="scientific">Bondarzewia mesenterica</name>
    <dbReference type="NCBI Taxonomy" id="1095465"/>
    <lineage>
        <taxon>Eukaryota</taxon>
        <taxon>Fungi</taxon>
        <taxon>Dikarya</taxon>
        <taxon>Basidiomycota</taxon>
        <taxon>Agaricomycotina</taxon>
        <taxon>Agaricomycetes</taxon>
        <taxon>Russulales</taxon>
        <taxon>Bondarzewiaceae</taxon>
        <taxon>Bondarzewia</taxon>
    </lineage>
</organism>
<proteinExistence type="predicted"/>
<evidence type="ECO:0000313" key="2">
    <source>
        <dbReference type="Proteomes" id="UP000310158"/>
    </source>
</evidence>
<sequence>MSPSVEIVHWAASEAYIKDTSIINDGTKFILKVDGALNVWYGLQTEEPNAYVVTVWDSIDSHAALQADKAKYAESVSLLGRTMAATPAVELFHADLTGDFAKAFNAPATEIVITTPKAGVAPEEVRAVLGELSRVTREVESCTALAIAWGPMVEKKDAFVAVLGWESVQAHYDEIKAGPFADAVKDLLAKSDIILSHAKLTAASK</sequence>
<dbReference type="OrthoDB" id="3830579at2759"/>
<dbReference type="Gene3D" id="3.30.70.100">
    <property type="match status" value="2"/>
</dbReference>
<evidence type="ECO:0000313" key="1">
    <source>
        <dbReference type="EMBL" id="THH09890.1"/>
    </source>
</evidence>